<keyword evidence="2" id="KW-1185">Reference proteome</keyword>
<evidence type="ECO:0000313" key="2">
    <source>
        <dbReference type="Proteomes" id="UP001153332"/>
    </source>
</evidence>
<name>A0ACC2JLR4_9PEZI</name>
<reference evidence="1" key="1">
    <citation type="submission" date="2022-12" db="EMBL/GenBank/DDBJ databases">
        <title>Genome Sequence of Lasiodiplodia mahajangana.</title>
        <authorList>
            <person name="Buettner E."/>
        </authorList>
    </citation>
    <scope>NUCLEOTIDE SEQUENCE</scope>
    <source>
        <strain evidence="1">VT137</strain>
    </source>
</reference>
<dbReference type="Proteomes" id="UP001153332">
    <property type="component" value="Unassembled WGS sequence"/>
</dbReference>
<protein>
    <submittedName>
        <fullName evidence="1">Uncharacterized protein</fullName>
    </submittedName>
</protein>
<comment type="caution">
    <text evidence="1">The sequence shown here is derived from an EMBL/GenBank/DDBJ whole genome shotgun (WGS) entry which is preliminary data.</text>
</comment>
<gene>
    <name evidence="1" type="ORF">O1611_g5180</name>
</gene>
<dbReference type="EMBL" id="JAPUUL010001064">
    <property type="protein sequence ID" value="KAJ8128451.1"/>
    <property type="molecule type" value="Genomic_DNA"/>
</dbReference>
<evidence type="ECO:0000313" key="1">
    <source>
        <dbReference type="EMBL" id="KAJ8128451.1"/>
    </source>
</evidence>
<accession>A0ACC2JLR4</accession>
<proteinExistence type="predicted"/>
<sequence length="623" mass="70159">MWLLNSCTWELKEFISYKQAPPYAILSHTWGDDEILFRDWQHEDGRDVERKASFDKIKGCCHQAADDGLEWIWIDTCCIDKQSSAELSEAINSMFKWYKNAAVCYAYLFDVLDDIESHLHECRWVKRGWTLQELIAPSEVVFYSSSWQRLGTRSALSACLSAVTSINEAFLKGRSVYQASIAQRMSWAAKRETSREEDEAYCLFGMFDVNMPLIYGEGPKAFRRLQETLITQYPEDHSLFAWGNIVEKPSHSTEDMEVIWGSKPPLHEPSLVGKKLFGLLAESPRDFRDSGQFVPAPITRHVVRSVNVASVSNPVGHVANVNLPMLYGSYNLSIHLKRPAIGNGDLVMRRSIGLSPVGYVMGPNVTDNAIFSIFKIPRSFSGRALGVWFERGPEFEFMVSIIRHDALDHLHEDPSQARSGDSPSTPIGILLNEKEGLIQRTDRETFPAPTFATSEIGYNHFYCHPEDIKYKHDIVVPRDEWRIGIIGIANIHVSVERIYFDDESDDDDGDDYDSNGDKMHRFADVLDIVVTENTDGDSSNEENGDREGAEEESADEEVTGDGGTAEENVSTIEGKRQAMASLTGSNVSASREQEFPPSRARPITAQYVSEGEKTFLAFSEDLV</sequence>
<organism evidence="1 2">
    <name type="scientific">Lasiodiplodia mahajangana</name>
    <dbReference type="NCBI Taxonomy" id="1108764"/>
    <lineage>
        <taxon>Eukaryota</taxon>
        <taxon>Fungi</taxon>
        <taxon>Dikarya</taxon>
        <taxon>Ascomycota</taxon>
        <taxon>Pezizomycotina</taxon>
        <taxon>Dothideomycetes</taxon>
        <taxon>Dothideomycetes incertae sedis</taxon>
        <taxon>Botryosphaeriales</taxon>
        <taxon>Botryosphaeriaceae</taxon>
        <taxon>Lasiodiplodia</taxon>
    </lineage>
</organism>